<dbReference type="InterPro" id="IPR001313">
    <property type="entry name" value="Pumilio_RNA-bd_rpt"/>
</dbReference>
<dbReference type="AlphaFoldDB" id="A0A6A4X6V7"/>
<dbReference type="PANTHER" id="PTHR13389:SF0">
    <property type="entry name" value="PUMILIO HOMOLOG 3"/>
    <property type="match status" value="1"/>
</dbReference>
<evidence type="ECO:0000256" key="3">
    <source>
        <dbReference type="PROSITE-ProRule" id="PRU00317"/>
    </source>
</evidence>
<dbReference type="Proteomes" id="UP000440578">
    <property type="component" value="Unassembled WGS sequence"/>
</dbReference>
<evidence type="ECO:0000259" key="4">
    <source>
        <dbReference type="PROSITE" id="PS50303"/>
    </source>
</evidence>
<dbReference type="InterPro" id="IPR040059">
    <property type="entry name" value="PUM3"/>
</dbReference>
<dbReference type="Gene3D" id="1.25.10.10">
    <property type="entry name" value="Leucine-rich Repeat Variant"/>
    <property type="match status" value="2"/>
</dbReference>
<accession>A0A6A4X6V7</accession>
<name>A0A6A4X6V7_AMPAM</name>
<dbReference type="PROSITE" id="PS50303">
    <property type="entry name" value="PUM_HD"/>
    <property type="match status" value="1"/>
</dbReference>
<dbReference type="PANTHER" id="PTHR13389">
    <property type="entry name" value="PUMILIO HOMOLOG 3"/>
    <property type="match status" value="1"/>
</dbReference>
<keyword evidence="2" id="KW-0694">RNA-binding</keyword>
<dbReference type="OrthoDB" id="497380at2759"/>
<reference evidence="5 6" key="1">
    <citation type="submission" date="2019-07" db="EMBL/GenBank/DDBJ databases">
        <title>Draft genome assembly of a fouling barnacle, Amphibalanus amphitrite (Darwin, 1854): The first reference genome for Thecostraca.</title>
        <authorList>
            <person name="Kim W."/>
        </authorList>
    </citation>
    <scope>NUCLEOTIDE SEQUENCE [LARGE SCALE GENOMIC DNA]</scope>
    <source>
        <strain evidence="5">SNU_AA5</strain>
        <tissue evidence="5">Soma without cirri and trophi</tissue>
    </source>
</reference>
<dbReference type="InterPro" id="IPR012959">
    <property type="entry name" value="CPL_dom"/>
</dbReference>
<evidence type="ECO:0000313" key="5">
    <source>
        <dbReference type="EMBL" id="KAF0310698.1"/>
    </source>
</evidence>
<dbReference type="InterPro" id="IPR033133">
    <property type="entry name" value="PUM-HD"/>
</dbReference>
<feature type="repeat" description="Pumilio" evidence="3">
    <location>
        <begin position="58"/>
        <end position="93"/>
    </location>
</feature>
<dbReference type="SUPFAM" id="SSF48371">
    <property type="entry name" value="ARM repeat"/>
    <property type="match status" value="1"/>
</dbReference>
<comment type="caution">
    <text evidence="5">The sequence shown here is derived from an EMBL/GenBank/DDBJ whole genome shotgun (WGS) entry which is preliminary data.</text>
</comment>
<dbReference type="PROSITE" id="PS50302">
    <property type="entry name" value="PUM"/>
    <property type="match status" value="1"/>
</dbReference>
<dbReference type="InterPro" id="IPR011989">
    <property type="entry name" value="ARM-like"/>
</dbReference>
<proteinExistence type="predicted"/>
<dbReference type="SMART" id="SM00025">
    <property type="entry name" value="Pumilio"/>
    <property type="match status" value="5"/>
</dbReference>
<protein>
    <submittedName>
        <fullName evidence="5">Pumilio 3</fullName>
    </submittedName>
</protein>
<dbReference type="EMBL" id="VIIS01000292">
    <property type="protein sequence ID" value="KAF0310698.1"/>
    <property type="molecule type" value="Genomic_DNA"/>
</dbReference>
<dbReference type="GO" id="GO:0005730">
    <property type="term" value="C:nucleolus"/>
    <property type="evidence" value="ECO:0007669"/>
    <property type="project" value="TreeGrafter"/>
</dbReference>
<keyword evidence="6" id="KW-1185">Reference proteome</keyword>
<dbReference type="InterPro" id="IPR016024">
    <property type="entry name" value="ARM-type_fold"/>
</dbReference>
<organism evidence="5 6">
    <name type="scientific">Amphibalanus amphitrite</name>
    <name type="common">Striped barnacle</name>
    <name type="synonym">Balanus amphitrite</name>
    <dbReference type="NCBI Taxonomy" id="1232801"/>
    <lineage>
        <taxon>Eukaryota</taxon>
        <taxon>Metazoa</taxon>
        <taxon>Ecdysozoa</taxon>
        <taxon>Arthropoda</taxon>
        <taxon>Crustacea</taxon>
        <taxon>Multicrustacea</taxon>
        <taxon>Cirripedia</taxon>
        <taxon>Thoracica</taxon>
        <taxon>Thoracicalcarea</taxon>
        <taxon>Balanomorpha</taxon>
        <taxon>Balanoidea</taxon>
        <taxon>Balanidae</taxon>
        <taxon>Amphibalaninae</taxon>
        <taxon>Amphibalanus</taxon>
    </lineage>
</organism>
<gene>
    <name evidence="5" type="primary">Pum3</name>
    <name evidence="5" type="ORF">FJT64_001895</name>
</gene>
<evidence type="ECO:0000313" key="6">
    <source>
        <dbReference type="Proteomes" id="UP000440578"/>
    </source>
</evidence>
<dbReference type="GO" id="GO:0003729">
    <property type="term" value="F:mRNA binding"/>
    <property type="evidence" value="ECO:0007669"/>
    <property type="project" value="TreeGrafter"/>
</dbReference>
<dbReference type="Pfam" id="PF08144">
    <property type="entry name" value="CPL"/>
    <property type="match status" value="1"/>
</dbReference>
<dbReference type="GO" id="GO:0006417">
    <property type="term" value="P:regulation of translation"/>
    <property type="evidence" value="ECO:0007669"/>
    <property type="project" value="TreeGrafter"/>
</dbReference>
<feature type="domain" description="PUM-HD" evidence="4">
    <location>
        <begin position="1"/>
        <end position="345"/>
    </location>
</feature>
<evidence type="ECO:0000256" key="1">
    <source>
        <dbReference type="ARBA" id="ARBA00022737"/>
    </source>
</evidence>
<evidence type="ECO:0000256" key="2">
    <source>
        <dbReference type="ARBA" id="ARBA00022884"/>
    </source>
</evidence>
<sequence length="519" mass="57967">MMRMEKCTEDRRRQLVTELTGLVRGKVPQLVRAHDRARVCESLFQYGTAETRALLFEEVRHQLAELSRDKYARHFVLKMLSQGSKEQKEAVGASFTGRVTALMGHKFGNEVVEAYFRDCASADAQQRMLMEFYGTEFLLRSTETRSLEALCTQQPEKKAIYLTNVRSQLQSLLDKQLLTGSLAHRLLREYLSLCSQSDRADVIESLRDAVVQMLHTKDGARVGLMCLWWGTTKDRKAIVKSMKTYVQKVCVDEHGFMVMLALLDVVDDTRLVKKALLEEMMANIADIVPSEHGRKVLHYLLSPRDTVYFHPTLVATLAEGDGNPTSKKEPAVRRRELLEAVSEAMLKTASIHCLEWMVDSSLCVLLAHILSKCSGDSLHLPLTQLARRTAEPVTSTSDPHLVNNSAAYMQLKKLVQADKQRAADGGTGKGIESLLLVILEPDSKELSEEAVLSWIASNRTAFLLVIMLETEVPAIVEKVVQLLQPHIKKLKPACKGAEILKKKVSAAAKQQKAADSGGD</sequence>
<dbReference type="Pfam" id="PF00806">
    <property type="entry name" value="PUF"/>
    <property type="match status" value="3"/>
</dbReference>
<keyword evidence="1" id="KW-0677">Repeat</keyword>